<organism evidence="1 2">
    <name type="scientific">Penicillium brevicompactum</name>
    <dbReference type="NCBI Taxonomy" id="5074"/>
    <lineage>
        <taxon>Eukaryota</taxon>
        <taxon>Fungi</taxon>
        <taxon>Dikarya</taxon>
        <taxon>Ascomycota</taxon>
        <taxon>Pezizomycotina</taxon>
        <taxon>Eurotiomycetes</taxon>
        <taxon>Eurotiomycetidae</taxon>
        <taxon>Eurotiales</taxon>
        <taxon>Aspergillaceae</taxon>
        <taxon>Penicillium</taxon>
    </lineage>
</organism>
<gene>
    <name evidence="1" type="ORF">N7452_009286</name>
</gene>
<dbReference type="EMBL" id="JAPZBQ010000005">
    <property type="protein sequence ID" value="KAJ5328896.1"/>
    <property type="molecule type" value="Genomic_DNA"/>
</dbReference>
<evidence type="ECO:0000313" key="2">
    <source>
        <dbReference type="Proteomes" id="UP001147695"/>
    </source>
</evidence>
<proteinExistence type="predicted"/>
<name>A0A9W9UA33_PENBR</name>
<protein>
    <submittedName>
        <fullName evidence="1">Extracellular metalloproteinase 3</fullName>
    </submittedName>
</protein>
<reference evidence="1" key="1">
    <citation type="submission" date="2022-12" db="EMBL/GenBank/DDBJ databases">
        <authorList>
            <person name="Petersen C."/>
        </authorList>
    </citation>
    <scope>NUCLEOTIDE SEQUENCE</scope>
    <source>
        <strain evidence="1">IBT 35673</strain>
    </source>
</reference>
<reference evidence="1" key="2">
    <citation type="journal article" date="2023" name="IMA Fungus">
        <title>Comparative genomic study of the Penicillium genus elucidates a diverse pangenome and 15 lateral gene transfer events.</title>
        <authorList>
            <person name="Petersen C."/>
            <person name="Sorensen T."/>
            <person name="Nielsen M.R."/>
            <person name="Sondergaard T.E."/>
            <person name="Sorensen J.L."/>
            <person name="Fitzpatrick D.A."/>
            <person name="Frisvad J.C."/>
            <person name="Nielsen K.L."/>
        </authorList>
    </citation>
    <scope>NUCLEOTIDE SEQUENCE</scope>
    <source>
        <strain evidence="1">IBT 35673</strain>
    </source>
</reference>
<comment type="caution">
    <text evidence="1">The sequence shown here is derived from an EMBL/GenBank/DDBJ whole genome shotgun (WGS) entry which is preliminary data.</text>
</comment>
<accession>A0A9W9UA33</accession>
<sequence length="120" mass="13474">MDAERSSTRPLTFQQCRGAFDNLVASGQLVNNPSLDSGADLQGIVNGLDHNRRWDSIRPQLSHAQWEVCEGYGGWTAFVDHYGLRRPWEQVQIEEGVKILDIIARRIADLCPESPPRTAT</sequence>
<dbReference type="AlphaFoldDB" id="A0A9W9UA33"/>
<evidence type="ECO:0000313" key="1">
    <source>
        <dbReference type="EMBL" id="KAJ5328896.1"/>
    </source>
</evidence>
<dbReference type="Proteomes" id="UP001147695">
    <property type="component" value="Unassembled WGS sequence"/>
</dbReference>